<sequence>MASSSCSLVSIPPSLTPAKIPTSTILILRNAGLILNPPSPPLSFPTLSSKPISVKPFLSVLRSSHSQKYVYHDPIPKFAEAETQKFKAELFNKLSKDKDKFGDDLDSVIVVCVEIFNDFLHNEYGGPGTLLVEPFTDMFVALKEKKLPGAPVAARASLLWAQNHLDHDWEPTASEMLCNDGRHDFDLIEAAFTDDVREICLSFFSSWKV</sequence>
<dbReference type="InterPro" id="IPR039349">
    <property type="entry name" value="PRIN2"/>
</dbReference>
<dbReference type="Proteomes" id="UP000239757">
    <property type="component" value="Unassembled WGS sequence"/>
</dbReference>
<dbReference type="GO" id="GO:0010468">
    <property type="term" value="P:regulation of gene expression"/>
    <property type="evidence" value="ECO:0007669"/>
    <property type="project" value="InterPro"/>
</dbReference>
<proteinExistence type="predicted"/>
<protein>
    <submittedName>
        <fullName evidence="1">Uncharacterized protein</fullName>
    </submittedName>
</protein>
<dbReference type="OrthoDB" id="1924990at2759"/>
<reference evidence="1 2" key="1">
    <citation type="submission" date="2015-01" db="EMBL/GenBank/DDBJ databases">
        <title>Genome of allotetraploid Gossypium barbadense reveals genomic plasticity and fiber elongation in cotton evolution.</title>
        <authorList>
            <person name="Chen X."/>
            <person name="Liu X."/>
            <person name="Zhao B."/>
            <person name="Zheng H."/>
            <person name="Hu Y."/>
            <person name="Lu G."/>
            <person name="Yang C."/>
            <person name="Chen J."/>
            <person name="Shan C."/>
            <person name="Zhang L."/>
            <person name="Zhou Y."/>
            <person name="Wang L."/>
            <person name="Guo W."/>
            <person name="Bai Y."/>
            <person name="Ruan J."/>
            <person name="Shangguan X."/>
            <person name="Mao Y."/>
            <person name="Jiang J."/>
            <person name="Zhu Y."/>
            <person name="Lei J."/>
            <person name="Kang H."/>
            <person name="Chen S."/>
            <person name="He X."/>
            <person name="Wang R."/>
            <person name="Wang Y."/>
            <person name="Chen J."/>
            <person name="Wang L."/>
            <person name="Yu S."/>
            <person name="Wang B."/>
            <person name="Wei J."/>
            <person name="Song S."/>
            <person name="Lu X."/>
            <person name="Gao Z."/>
            <person name="Gu W."/>
            <person name="Deng X."/>
            <person name="Ma D."/>
            <person name="Wang S."/>
            <person name="Liang W."/>
            <person name="Fang L."/>
            <person name="Cai C."/>
            <person name="Zhu X."/>
            <person name="Zhou B."/>
            <person name="Zhang Y."/>
            <person name="Chen Z."/>
            <person name="Xu S."/>
            <person name="Zhu R."/>
            <person name="Wang S."/>
            <person name="Zhang T."/>
            <person name="Zhao G."/>
        </authorList>
    </citation>
    <scope>NUCLEOTIDE SEQUENCE [LARGE SCALE GENOMIC DNA]</scope>
    <source>
        <strain evidence="2">cv. Xinhai21</strain>
        <tissue evidence="1">Leaf</tissue>
    </source>
</reference>
<dbReference type="EMBL" id="KZ662970">
    <property type="protein sequence ID" value="PPS17013.1"/>
    <property type="molecule type" value="Genomic_DNA"/>
</dbReference>
<dbReference type="PANTHER" id="PTHR35987">
    <property type="entry name" value="PROTEIN PLASTID REDOX INSENSITIVE 2, CHLOROPLASTIC-RELATED"/>
    <property type="match status" value="1"/>
</dbReference>
<dbReference type="AlphaFoldDB" id="A0A2P5YN66"/>
<organism evidence="1 2">
    <name type="scientific">Gossypium barbadense</name>
    <name type="common">Sea Island cotton</name>
    <name type="synonym">Hibiscus barbadensis</name>
    <dbReference type="NCBI Taxonomy" id="3634"/>
    <lineage>
        <taxon>Eukaryota</taxon>
        <taxon>Viridiplantae</taxon>
        <taxon>Streptophyta</taxon>
        <taxon>Embryophyta</taxon>
        <taxon>Tracheophyta</taxon>
        <taxon>Spermatophyta</taxon>
        <taxon>Magnoliopsida</taxon>
        <taxon>eudicotyledons</taxon>
        <taxon>Gunneridae</taxon>
        <taxon>Pentapetalae</taxon>
        <taxon>rosids</taxon>
        <taxon>malvids</taxon>
        <taxon>Malvales</taxon>
        <taxon>Malvaceae</taxon>
        <taxon>Malvoideae</taxon>
        <taxon>Gossypium</taxon>
    </lineage>
</organism>
<evidence type="ECO:0000313" key="1">
    <source>
        <dbReference type="EMBL" id="PPS17013.1"/>
    </source>
</evidence>
<name>A0A2P5YN66_GOSBA</name>
<gene>
    <name evidence="1" type="ORF">GOBAR_AA03565</name>
</gene>
<evidence type="ECO:0000313" key="2">
    <source>
        <dbReference type="Proteomes" id="UP000239757"/>
    </source>
</evidence>
<dbReference type="PANTHER" id="PTHR35987:SF3">
    <property type="entry name" value="PROTEIN PLASTID REDOX INSENSITIVE 2-LIKE ISOFORM X1"/>
    <property type="match status" value="1"/>
</dbReference>
<accession>A0A2P5YN66</accession>